<dbReference type="SMART" id="SM00388">
    <property type="entry name" value="HisKA"/>
    <property type="match status" value="1"/>
</dbReference>
<dbReference type="SMART" id="SM00091">
    <property type="entry name" value="PAS"/>
    <property type="match status" value="1"/>
</dbReference>
<dbReference type="InterPro" id="IPR036890">
    <property type="entry name" value="HATPase_C_sf"/>
</dbReference>
<dbReference type="PANTHER" id="PTHR45339">
    <property type="entry name" value="HYBRID SIGNAL TRANSDUCTION HISTIDINE KINASE J"/>
    <property type="match status" value="1"/>
</dbReference>
<dbReference type="Pfam" id="PF08448">
    <property type="entry name" value="PAS_4"/>
    <property type="match status" value="1"/>
</dbReference>
<dbReference type="SUPFAM" id="SSF55874">
    <property type="entry name" value="ATPase domain of HSP90 chaperone/DNA topoisomerase II/histidine kinase"/>
    <property type="match status" value="1"/>
</dbReference>
<dbReference type="Pfam" id="PF00072">
    <property type="entry name" value="Response_reg"/>
    <property type="match status" value="1"/>
</dbReference>
<feature type="transmembrane region" description="Helical" evidence="6">
    <location>
        <begin position="20"/>
        <end position="50"/>
    </location>
</feature>
<keyword evidence="10" id="KW-0067">ATP-binding</keyword>
<dbReference type="Gene3D" id="3.30.450.20">
    <property type="entry name" value="PAS domain"/>
    <property type="match status" value="1"/>
</dbReference>
<reference evidence="10 11" key="1">
    <citation type="journal article" date="2013" name="Antonie Van Leeuwenhoek">
        <title>Echinimonas agarilytica gen. nov., sp. nov., a new gammaproteobacterium isolated from the sea urchin Strongylocentrotus intermedius.</title>
        <authorList>
            <person name="Nedashkovskaya O.I."/>
            <person name="Stenkova A.M."/>
            <person name="Zhukova N.V."/>
            <person name="Van Trappen S."/>
            <person name="Lee J.S."/>
            <person name="Kim S.B."/>
        </authorList>
    </citation>
    <scope>NUCLEOTIDE SEQUENCE [LARGE SCALE GENOMIC DNA]</scope>
    <source>
        <strain evidence="10 11">KMM 6351</strain>
    </source>
</reference>
<feature type="domain" description="PAS" evidence="9">
    <location>
        <begin position="548"/>
        <end position="601"/>
    </location>
</feature>
<keyword evidence="6" id="KW-0812">Transmembrane</keyword>
<keyword evidence="4" id="KW-0902">Two-component regulatory system</keyword>
<dbReference type="SMART" id="SM00387">
    <property type="entry name" value="HATPase_c"/>
    <property type="match status" value="1"/>
</dbReference>
<sequence length="1167" mass="129055">MNQARLLQLSSVSPQRPLVVAVILGLLAAFTNLFTIPMLANTSLVLGGVFTMLAAILMRPQYALLATLIGVMGLLINWQHGWGFIWFPLEAIFVNWMVRHRVHALVADLIYWLLIGIPIVYFVLVSINNLSPPMLATILTKQVLNGYLYTLIASFFAMLPFVRRQLNADELSLPSLKVYLTQAFGMISTVCLLAYGLMTERNYTISVEEDVKRSLSYSSQQLSDNLDNSLDELKHSFATYATLLEVSPLTNPQPTLEAMLKANPELAAIQLLDKSAEPIYSARRTSFNRPLMSSSNMIAFSNESALEAVKKHEVTLSKVMLKPSVSLYPLISVSAPLYETDQFHAQGVLQGLIDLKTIETRHQQLFIDDEVDYLVLDSSGAALFSSRDIAFPPLKKVVYSPQEMATLPLPVEAITLNLPDGERDYFYHETTLDSGWKLIVLSRTSETLSTLQRHYLNWALFIVLASLVSVALGQLIANLFTRPLEELLSLSNYENPQQANTSPVAPHFHYVEQQQLFSTLARKSKALATYYNSLEQQVNARTHELQVLNDRLSRVLQASSDGILEVGSGGQVNFANQTLAGWLGQSARHLVGQSIDNLLRPVSGSMTLEQCVHEARFTRRIAQGEGLLKLGESLLELEFNAAPTLLEDGNVGAVVMLRNVTSRKEIQRNVDQARRSAEQAARAKSDFVANMSHEIRTPLNAIIGLIQLFGYDNLSQPQRQYLRRMAHGADLLQAIVNDILDYSKIEAGHLELDQQAFDISALLDNLRLLMSSRAEQKDLELECHVMDEVPIGVIGDPLRLSQIMMNLVSNAIKFTQRGSIKVSITALPDCDEDKAHLRFEVSDTGIGIPQDKLSSLFNPFTQADSATTRQYGGTGLGLAICQRLVKLMEGQLQVSSITDRGSKFWFDIQMPVAAPDQSLLQGPSSDTAPPNILFKQQHILVVEDNEVNSQIVQLMLGRLGLKASCASSGEQALATLKGEQGFDLVLMDLQMPDMDGIQTTEVIRTINRFNDLPVIALTAHATLADKKRCLQAGMQDHIGKPINMNELTRILARYLDYETTETDSEALITAPVESADVSSQPDPQPNAGDIAVFYQKYSHLSGHLGTLAEVGAWQDAKDLVGKALAACHAQELQAVRALLVSIRHELSDDQCSAKNLSELDKLLAEQA</sequence>
<dbReference type="GO" id="GO:0005524">
    <property type="term" value="F:ATP binding"/>
    <property type="evidence" value="ECO:0007669"/>
    <property type="project" value="UniProtKB-KW"/>
</dbReference>
<dbReference type="InterPro" id="IPR003661">
    <property type="entry name" value="HisK_dim/P_dom"/>
</dbReference>
<dbReference type="EMBL" id="JAMQGP010000008">
    <property type="protein sequence ID" value="MCM2681064.1"/>
    <property type="molecule type" value="Genomic_DNA"/>
</dbReference>
<evidence type="ECO:0000256" key="6">
    <source>
        <dbReference type="SAM" id="Phobius"/>
    </source>
</evidence>
<keyword evidence="10" id="KW-0547">Nucleotide-binding</keyword>
<feature type="modified residue" description="4-aspartylphosphate" evidence="5">
    <location>
        <position position="988"/>
    </location>
</feature>
<feature type="transmembrane region" description="Helical" evidence="6">
    <location>
        <begin position="179"/>
        <end position="198"/>
    </location>
</feature>
<comment type="caution">
    <text evidence="10">The sequence shown here is derived from an EMBL/GenBank/DDBJ whole genome shotgun (WGS) entry which is preliminary data.</text>
</comment>
<keyword evidence="6" id="KW-0472">Membrane</keyword>
<dbReference type="InterPro" id="IPR036097">
    <property type="entry name" value="HisK_dim/P_sf"/>
</dbReference>
<feature type="domain" description="Response regulatory" evidence="8">
    <location>
        <begin position="938"/>
        <end position="1055"/>
    </location>
</feature>
<evidence type="ECO:0000259" key="8">
    <source>
        <dbReference type="PROSITE" id="PS50110"/>
    </source>
</evidence>
<feature type="domain" description="Histidine kinase" evidence="7">
    <location>
        <begin position="690"/>
        <end position="912"/>
    </location>
</feature>
<dbReference type="PROSITE" id="PS50112">
    <property type="entry name" value="PAS"/>
    <property type="match status" value="1"/>
</dbReference>
<evidence type="ECO:0000259" key="7">
    <source>
        <dbReference type="PROSITE" id="PS50109"/>
    </source>
</evidence>
<dbReference type="CDD" id="cd16922">
    <property type="entry name" value="HATPase_EvgS-ArcB-TorS-like"/>
    <property type="match status" value="1"/>
</dbReference>
<feature type="transmembrane region" description="Helical" evidence="6">
    <location>
        <begin position="62"/>
        <end position="89"/>
    </location>
</feature>
<dbReference type="Pfam" id="PF00512">
    <property type="entry name" value="HisKA"/>
    <property type="match status" value="1"/>
</dbReference>
<dbReference type="AlphaFoldDB" id="A0AA41W8N9"/>
<dbReference type="SUPFAM" id="SSF47384">
    <property type="entry name" value="Homodimeric domain of signal transducing histidine kinase"/>
    <property type="match status" value="1"/>
</dbReference>
<dbReference type="InterPro" id="IPR005467">
    <property type="entry name" value="His_kinase_dom"/>
</dbReference>
<dbReference type="InterPro" id="IPR013656">
    <property type="entry name" value="PAS_4"/>
</dbReference>
<dbReference type="InterPro" id="IPR004358">
    <property type="entry name" value="Sig_transdc_His_kin-like_C"/>
</dbReference>
<dbReference type="InterPro" id="IPR011006">
    <property type="entry name" value="CheY-like_superfamily"/>
</dbReference>
<dbReference type="Proteomes" id="UP001165393">
    <property type="component" value="Unassembled WGS sequence"/>
</dbReference>
<dbReference type="CDD" id="cd17546">
    <property type="entry name" value="REC_hyHK_CKI1_RcsC-like"/>
    <property type="match status" value="1"/>
</dbReference>
<dbReference type="PANTHER" id="PTHR45339:SF1">
    <property type="entry name" value="HYBRID SIGNAL TRANSDUCTION HISTIDINE KINASE J"/>
    <property type="match status" value="1"/>
</dbReference>
<evidence type="ECO:0000259" key="9">
    <source>
        <dbReference type="PROSITE" id="PS50112"/>
    </source>
</evidence>
<feature type="transmembrane region" description="Helical" evidence="6">
    <location>
        <begin position="142"/>
        <end position="159"/>
    </location>
</feature>
<protein>
    <recommendedName>
        <fullName evidence="2">histidine kinase</fullName>
        <ecNumber evidence="2">2.7.13.3</ecNumber>
    </recommendedName>
</protein>
<dbReference type="GO" id="GO:0000155">
    <property type="term" value="F:phosphorelay sensor kinase activity"/>
    <property type="evidence" value="ECO:0007669"/>
    <property type="project" value="InterPro"/>
</dbReference>
<dbReference type="NCBIfam" id="TIGR00229">
    <property type="entry name" value="sensory_box"/>
    <property type="match status" value="1"/>
</dbReference>
<dbReference type="InterPro" id="IPR035965">
    <property type="entry name" value="PAS-like_dom_sf"/>
</dbReference>
<dbReference type="Gene3D" id="3.30.565.10">
    <property type="entry name" value="Histidine kinase-like ATPase, C-terminal domain"/>
    <property type="match status" value="1"/>
</dbReference>
<dbReference type="EC" id="2.7.13.3" evidence="2"/>
<dbReference type="SUPFAM" id="SSF52172">
    <property type="entry name" value="CheY-like"/>
    <property type="match status" value="1"/>
</dbReference>
<dbReference type="PROSITE" id="PS50110">
    <property type="entry name" value="RESPONSE_REGULATORY"/>
    <property type="match status" value="1"/>
</dbReference>
<keyword evidence="11" id="KW-1185">Reference proteome</keyword>
<name>A0AA41W8N9_9GAMM</name>
<organism evidence="10 11">
    <name type="scientific">Echinimonas agarilytica</name>
    <dbReference type="NCBI Taxonomy" id="1215918"/>
    <lineage>
        <taxon>Bacteria</taxon>
        <taxon>Pseudomonadati</taxon>
        <taxon>Pseudomonadota</taxon>
        <taxon>Gammaproteobacteria</taxon>
        <taxon>Alteromonadales</taxon>
        <taxon>Echinimonadaceae</taxon>
        <taxon>Echinimonas</taxon>
    </lineage>
</organism>
<proteinExistence type="predicted"/>
<evidence type="ECO:0000313" key="10">
    <source>
        <dbReference type="EMBL" id="MCM2681064.1"/>
    </source>
</evidence>
<keyword evidence="3 5" id="KW-0597">Phosphoprotein</keyword>
<dbReference type="InterPro" id="IPR003594">
    <property type="entry name" value="HATPase_dom"/>
</dbReference>
<dbReference type="FunFam" id="3.30.565.10:FF:000010">
    <property type="entry name" value="Sensor histidine kinase RcsC"/>
    <property type="match status" value="1"/>
</dbReference>
<gene>
    <name evidence="10" type="ORF">NAF29_15520</name>
</gene>
<comment type="catalytic activity">
    <reaction evidence="1">
        <text>ATP + protein L-histidine = ADP + protein N-phospho-L-histidine.</text>
        <dbReference type="EC" id="2.7.13.3"/>
    </reaction>
</comment>
<evidence type="ECO:0000256" key="2">
    <source>
        <dbReference type="ARBA" id="ARBA00012438"/>
    </source>
</evidence>
<dbReference type="PROSITE" id="PS50109">
    <property type="entry name" value="HIS_KIN"/>
    <property type="match status" value="1"/>
</dbReference>
<dbReference type="InterPro" id="IPR001789">
    <property type="entry name" value="Sig_transdc_resp-reg_receiver"/>
</dbReference>
<dbReference type="CDD" id="cd00082">
    <property type="entry name" value="HisKA"/>
    <property type="match status" value="1"/>
</dbReference>
<evidence type="ECO:0000256" key="1">
    <source>
        <dbReference type="ARBA" id="ARBA00000085"/>
    </source>
</evidence>
<dbReference type="SMART" id="SM00448">
    <property type="entry name" value="REC"/>
    <property type="match status" value="1"/>
</dbReference>
<keyword evidence="6" id="KW-1133">Transmembrane helix</keyword>
<evidence type="ECO:0000313" key="11">
    <source>
        <dbReference type="Proteomes" id="UP001165393"/>
    </source>
</evidence>
<feature type="transmembrane region" description="Helical" evidence="6">
    <location>
        <begin position="109"/>
        <end position="130"/>
    </location>
</feature>
<dbReference type="InterPro" id="IPR000014">
    <property type="entry name" value="PAS"/>
</dbReference>
<dbReference type="Gene3D" id="1.10.287.130">
    <property type="match status" value="1"/>
</dbReference>
<dbReference type="Gene3D" id="3.40.50.2300">
    <property type="match status" value="1"/>
</dbReference>
<dbReference type="SUPFAM" id="SSF55785">
    <property type="entry name" value="PYP-like sensor domain (PAS domain)"/>
    <property type="match status" value="1"/>
</dbReference>
<evidence type="ECO:0000256" key="5">
    <source>
        <dbReference type="PROSITE-ProRule" id="PRU00169"/>
    </source>
</evidence>
<accession>A0AA41W8N9</accession>
<feature type="transmembrane region" description="Helical" evidence="6">
    <location>
        <begin position="455"/>
        <end position="477"/>
    </location>
</feature>
<dbReference type="RefSeq" id="WP_251262537.1">
    <property type="nucleotide sequence ID" value="NZ_JAMQGP010000008.1"/>
</dbReference>
<dbReference type="PRINTS" id="PR00344">
    <property type="entry name" value="BCTRLSENSOR"/>
</dbReference>
<dbReference type="Pfam" id="PF02518">
    <property type="entry name" value="HATPase_c"/>
    <property type="match status" value="1"/>
</dbReference>
<evidence type="ECO:0000256" key="3">
    <source>
        <dbReference type="ARBA" id="ARBA00022553"/>
    </source>
</evidence>
<evidence type="ECO:0000256" key="4">
    <source>
        <dbReference type="ARBA" id="ARBA00023012"/>
    </source>
</evidence>